<dbReference type="AlphaFoldDB" id="A0AAV0UC50"/>
<reference evidence="2" key="1">
    <citation type="submission" date="2022-12" db="EMBL/GenBank/DDBJ databases">
        <authorList>
            <person name="Webb A."/>
        </authorList>
    </citation>
    <scope>NUCLEOTIDE SEQUENCE</scope>
    <source>
        <strain evidence="2">Pf2</strain>
    </source>
</reference>
<dbReference type="EMBL" id="CANTFK010000901">
    <property type="protein sequence ID" value="CAI5733015.1"/>
    <property type="molecule type" value="Genomic_DNA"/>
</dbReference>
<protein>
    <recommendedName>
        <fullName evidence="4">NB-ARC domain-containing protein</fullName>
    </recommendedName>
</protein>
<organism evidence="2 3">
    <name type="scientific">Peronospora farinosa</name>
    <dbReference type="NCBI Taxonomy" id="134698"/>
    <lineage>
        <taxon>Eukaryota</taxon>
        <taxon>Sar</taxon>
        <taxon>Stramenopiles</taxon>
        <taxon>Oomycota</taxon>
        <taxon>Peronosporomycetes</taxon>
        <taxon>Peronosporales</taxon>
        <taxon>Peronosporaceae</taxon>
        <taxon>Peronospora</taxon>
    </lineage>
</organism>
<proteinExistence type="predicted"/>
<keyword evidence="1" id="KW-0472">Membrane</keyword>
<evidence type="ECO:0000313" key="3">
    <source>
        <dbReference type="Proteomes" id="UP001159659"/>
    </source>
</evidence>
<feature type="transmembrane region" description="Helical" evidence="1">
    <location>
        <begin position="31"/>
        <end position="53"/>
    </location>
</feature>
<name>A0AAV0UC50_9STRA</name>
<sequence length="97" mass="11362">MFWRRRDDKIVSLLLDGWFRESSPLSKKKSIMVVSPGIGKSTLLCVMAFLLVFKHKKMCWVVQFTVEECEDRTAINIYKELVRQQGKLNVWLLLDGL</sequence>
<keyword evidence="1" id="KW-0812">Transmembrane</keyword>
<accession>A0AAV0UC50</accession>
<evidence type="ECO:0000256" key="1">
    <source>
        <dbReference type="SAM" id="Phobius"/>
    </source>
</evidence>
<evidence type="ECO:0000313" key="2">
    <source>
        <dbReference type="EMBL" id="CAI5733015.1"/>
    </source>
</evidence>
<keyword evidence="1" id="KW-1133">Transmembrane helix</keyword>
<evidence type="ECO:0008006" key="4">
    <source>
        <dbReference type="Google" id="ProtNLM"/>
    </source>
</evidence>
<dbReference type="Proteomes" id="UP001159659">
    <property type="component" value="Unassembled WGS sequence"/>
</dbReference>
<comment type="caution">
    <text evidence="2">The sequence shown here is derived from an EMBL/GenBank/DDBJ whole genome shotgun (WGS) entry which is preliminary data.</text>
</comment>
<gene>
    <name evidence="2" type="ORF">PFR002_LOCUS7060</name>
</gene>